<sequence>MKRLILLILLFTYTGTTAQQVQVEISHVVGALPMQLKTTTYHNAAGDTFNITLFRYYLSNFLLTDATGKTVSADKAYFLVSEDSAASKQLLLQQFPAGKYTQLSFMIGVDSVLNFSGPQSGSLDPVYGMFWTWNSGYIMAKLEGYSPSSRLPNHMIQFHIGGYRAPHVTQRMVTLLLAKPLEISAGNTPKIRLQADAATWFNGDYKVSFRQIPGFMSPGMPADRIADNYQHMFTVQAIVN</sequence>
<reference evidence="3 4" key="1">
    <citation type="submission" date="2020-01" db="EMBL/GenBank/DDBJ databases">
        <title>Complete genome sequence of Chitinophaga sp. H33E-04 isolated from quinoa roots.</title>
        <authorList>
            <person name="Weon H.-Y."/>
            <person name="Lee S.A."/>
        </authorList>
    </citation>
    <scope>NUCLEOTIDE SEQUENCE [LARGE SCALE GENOMIC DNA]</scope>
    <source>
        <strain evidence="3 4">H33E-04</strain>
    </source>
</reference>
<dbReference type="EMBL" id="CP048113">
    <property type="protein sequence ID" value="QHS62800.1"/>
    <property type="molecule type" value="Genomic_DNA"/>
</dbReference>
<dbReference type="Pfam" id="PF20243">
    <property type="entry name" value="MbnP"/>
    <property type="match status" value="1"/>
</dbReference>
<feature type="signal peptide" evidence="1">
    <location>
        <begin position="1"/>
        <end position="18"/>
    </location>
</feature>
<dbReference type="KEGG" id="chih:GWR21_25430"/>
<feature type="chain" id="PRO_5025367637" description="Copper-binding protein MbnP-like domain-containing protein" evidence="1">
    <location>
        <begin position="19"/>
        <end position="240"/>
    </location>
</feature>
<evidence type="ECO:0000313" key="4">
    <source>
        <dbReference type="Proteomes" id="UP000476411"/>
    </source>
</evidence>
<name>A0A6B9ZK39_9BACT</name>
<feature type="domain" description="Copper-binding protein MbnP-like" evidence="2">
    <location>
        <begin position="19"/>
        <end position="212"/>
    </location>
</feature>
<dbReference type="RefSeq" id="WP_162334525.1">
    <property type="nucleotide sequence ID" value="NZ_CP048113.1"/>
</dbReference>
<dbReference type="AlphaFoldDB" id="A0A6B9ZK39"/>
<evidence type="ECO:0000313" key="3">
    <source>
        <dbReference type="EMBL" id="QHS62800.1"/>
    </source>
</evidence>
<evidence type="ECO:0000259" key="2">
    <source>
        <dbReference type="Pfam" id="PF20243"/>
    </source>
</evidence>
<accession>A0A6B9ZK39</accession>
<dbReference type="InterPro" id="IPR046863">
    <property type="entry name" value="MbnP-like_dom"/>
</dbReference>
<evidence type="ECO:0000256" key="1">
    <source>
        <dbReference type="SAM" id="SignalP"/>
    </source>
</evidence>
<keyword evidence="1" id="KW-0732">Signal</keyword>
<gene>
    <name evidence="3" type="ORF">GWR21_25430</name>
</gene>
<dbReference type="Proteomes" id="UP000476411">
    <property type="component" value="Chromosome"/>
</dbReference>
<keyword evidence="4" id="KW-1185">Reference proteome</keyword>
<organism evidence="3 4">
    <name type="scientific">Chitinophaga agri</name>
    <dbReference type="NCBI Taxonomy" id="2703787"/>
    <lineage>
        <taxon>Bacteria</taxon>
        <taxon>Pseudomonadati</taxon>
        <taxon>Bacteroidota</taxon>
        <taxon>Chitinophagia</taxon>
        <taxon>Chitinophagales</taxon>
        <taxon>Chitinophagaceae</taxon>
        <taxon>Chitinophaga</taxon>
    </lineage>
</organism>
<protein>
    <recommendedName>
        <fullName evidence="2">Copper-binding protein MbnP-like domain-containing protein</fullName>
    </recommendedName>
</protein>
<proteinExistence type="predicted"/>